<dbReference type="EMBL" id="JAHRIO010065367">
    <property type="protein sequence ID" value="MEQ2180039.1"/>
    <property type="molecule type" value="Genomic_DNA"/>
</dbReference>
<protein>
    <submittedName>
        <fullName evidence="1">Uncharacterized protein</fullName>
    </submittedName>
</protein>
<evidence type="ECO:0000313" key="2">
    <source>
        <dbReference type="Proteomes" id="UP001476798"/>
    </source>
</evidence>
<accession>A0ABV0P9C5</accession>
<reference evidence="1 2" key="1">
    <citation type="submission" date="2021-06" db="EMBL/GenBank/DDBJ databases">
        <authorList>
            <person name="Palmer J.M."/>
        </authorList>
    </citation>
    <scope>NUCLEOTIDE SEQUENCE [LARGE SCALE GENOMIC DNA]</scope>
    <source>
        <strain evidence="1 2">GA_2019</strain>
        <tissue evidence="1">Muscle</tissue>
    </source>
</reference>
<comment type="caution">
    <text evidence="1">The sequence shown here is derived from an EMBL/GenBank/DDBJ whole genome shotgun (WGS) entry which is preliminary data.</text>
</comment>
<gene>
    <name evidence="1" type="ORF">GOODEAATRI_031508</name>
</gene>
<name>A0ABV0P9C5_9TELE</name>
<keyword evidence="2" id="KW-1185">Reference proteome</keyword>
<sequence>MWQKVEKFKRAEYFHKALYSGEQDHQTQQTNSCSDVLSFSTLVSVDTLFIESDSRQHALIKSLQNLNNLRLIGSNTVNCDIFLPHNLLQKQFADSFLVI</sequence>
<organism evidence="1 2">
    <name type="scientific">Goodea atripinnis</name>
    <dbReference type="NCBI Taxonomy" id="208336"/>
    <lineage>
        <taxon>Eukaryota</taxon>
        <taxon>Metazoa</taxon>
        <taxon>Chordata</taxon>
        <taxon>Craniata</taxon>
        <taxon>Vertebrata</taxon>
        <taxon>Euteleostomi</taxon>
        <taxon>Actinopterygii</taxon>
        <taxon>Neopterygii</taxon>
        <taxon>Teleostei</taxon>
        <taxon>Neoteleostei</taxon>
        <taxon>Acanthomorphata</taxon>
        <taxon>Ovalentaria</taxon>
        <taxon>Atherinomorphae</taxon>
        <taxon>Cyprinodontiformes</taxon>
        <taxon>Goodeidae</taxon>
        <taxon>Goodea</taxon>
    </lineage>
</organism>
<dbReference type="Proteomes" id="UP001476798">
    <property type="component" value="Unassembled WGS sequence"/>
</dbReference>
<evidence type="ECO:0000313" key="1">
    <source>
        <dbReference type="EMBL" id="MEQ2180039.1"/>
    </source>
</evidence>
<proteinExistence type="predicted"/>